<feature type="transmembrane region" description="Helical" evidence="2">
    <location>
        <begin position="70"/>
        <end position="90"/>
    </location>
</feature>
<gene>
    <name evidence="3" type="ORF">GALMADRAFT_421382</name>
</gene>
<keyword evidence="2" id="KW-1133">Transmembrane helix</keyword>
<name>A0A067T3U1_GALM3</name>
<feature type="transmembrane region" description="Helical" evidence="2">
    <location>
        <begin position="39"/>
        <end position="58"/>
    </location>
</feature>
<reference evidence="4" key="1">
    <citation type="journal article" date="2014" name="Proc. Natl. Acad. Sci. U.S.A.">
        <title>Extensive sampling of basidiomycete genomes demonstrates inadequacy of the white-rot/brown-rot paradigm for wood decay fungi.</title>
        <authorList>
            <person name="Riley R."/>
            <person name="Salamov A.A."/>
            <person name="Brown D.W."/>
            <person name="Nagy L.G."/>
            <person name="Floudas D."/>
            <person name="Held B.W."/>
            <person name="Levasseur A."/>
            <person name="Lombard V."/>
            <person name="Morin E."/>
            <person name="Otillar R."/>
            <person name="Lindquist E.A."/>
            <person name="Sun H."/>
            <person name="LaButti K.M."/>
            <person name="Schmutz J."/>
            <person name="Jabbour D."/>
            <person name="Luo H."/>
            <person name="Baker S.E."/>
            <person name="Pisabarro A.G."/>
            <person name="Walton J.D."/>
            <person name="Blanchette R.A."/>
            <person name="Henrissat B."/>
            <person name="Martin F."/>
            <person name="Cullen D."/>
            <person name="Hibbett D.S."/>
            <person name="Grigoriev I.V."/>
        </authorList>
    </citation>
    <scope>NUCLEOTIDE SEQUENCE [LARGE SCALE GENOMIC DNA]</scope>
    <source>
        <strain evidence="4">CBS 339.88</strain>
    </source>
</reference>
<evidence type="ECO:0000256" key="1">
    <source>
        <dbReference type="SAM" id="MobiDB-lite"/>
    </source>
</evidence>
<feature type="transmembrane region" description="Helical" evidence="2">
    <location>
        <begin position="120"/>
        <end position="142"/>
    </location>
</feature>
<dbReference type="AlphaFoldDB" id="A0A067T3U1"/>
<dbReference type="Proteomes" id="UP000027222">
    <property type="component" value="Unassembled WGS sequence"/>
</dbReference>
<evidence type="ECO:0000313" key="4">
    <source>
        <dbReference type="Proteomes" id="UP000027222"/>
    </source>
</evidence>
<proteinExistence type="predicted"/>
<organism evidence="3 4">
    <name type="scientific">Galerina marginata (strain CBS 339.88)</name>
    <dbReference type="NCBI Taxonomy" id="685588"/>
    <lineage>
        <taxon>Eukaryota</taxon>
        <taxon>Fungi</taxon>
        <taxon>Dikarya</taxon>
        <taxon>Basidiomycota</taxon>
        <taxon>Agaricomycotina</taxon>
        <taxon>Agaricomycetes</taxon>
        <taxon>Agaricomycetidae</taxon>
        <taxon>Agaricales</taxon>
        <taxon>Agaricineae</taxon>
        <taxon>Strophariaceae</taxon>
        <taxon>Galerina</taxon>
    </lineage>
</organism>
<keyword evidence="2" id="KW-0472">Membrane</keyword>
<feature type="compositionally biased region" description="Polar residues" evidence="1">
    <location>
        <begin position="233"/>
        <end position="243"/>
    </location>
</feature>
<evidence type="ECO:0000256" key="2">
    <source>
        <dbReference type="SAM" id="Phobius"/>
    </source>
</evidence>
<evidence type="ECO:0000313" key="3">
    <source>
        <dbReference type="EMBL" id="KDR76962.1"/>
    </source>
</evidence>
<keyword evidence="2" id="KW-0812">Transmembrane</keyword>
<feature type="region of interest" description="Disordered" evidence="1">
    <location>
        <begin position="214"/>
        <end position="249"/>
    </location>
</feature>
<feature type="compositionally biased region" description="Polar residues" evidence="1">
    <location>
        <begin position="215"/>
        <end position="225"/>
    </location>
</feature>
<accession>A0A067T3U1</accession>
<sequence>MLQVFCTSVPNRYFGLLQLCFVVTLTANAWSPSACKHVFFFEPVGALISTVLSQLILGSRVYAIFSQNKIVGLVLGTTLLSEIIIGAISVSTTHPPPPILGPASSQPPCGAVMGPFGWLVAFWAIPLIYDTMAFLLTAWKAYDFWKREIDTPLFDIIWRDGVIYFFVIFTMNAANVIIFLTVPETLRAVNLTPTLVLEIILSCRLVLNLREAHGRSNSQPSSQPKWSDHSRPRYNNQSHNASSGEAEASTFEAPAAMKLQPLRKASAYEVSTTDLKVKPWNAG</sequence>
<dbReference type="HOGENOM" id="CLU_035509_11_3_1"/>
<feature type="transmembrane region" description="Helical" evidence="2">
    <location>
        <begin position="162"/>
        <end position="182"/>
    </location>
</feature>
<protein>
    <submittedName>
        <fullName evidence="3">Uncharacterized protein</fullName>
    </submittedName>
</protein>
<dbReference type="OrthoDB" id="3353364at2759"/>
<keyword evidence="4" id="KW-1185">Reference proteome</keyword>
<dbReference type="EMBL" id="KL142377">
    <property type="protein sequence ID" value="KDR76962.1"/>
    <property type="molecule type" value="Genomic_DNA"/>
</dbReference>